<dbReference type="SUPFAM" id="SSF46689">
    <property type="entry name" value="Homeodomain-like"/>
    <property type="match status" value="1"/>
</dbReference>
<gene>
    <name evidence="6" type="ORF">SAMN04490239_0911</name>
</gene>
<evidence type="ECO:0000256" key="2">
    <source>
        <dbReference type="ARBA" id="ARBA00023125"/>
    </source>
</evidence>
<evidence type="ECO:0000313" key="7">
    <source>
        <dbReference type="Proteomes" id="UP000183561"/>
    </source>
</evidence>
<dbReference type="InterPro" id="IPR039536">
    <property type="entry name" value="TetR_C_Proteobacteria"/>
</dbReference>
<evidence type="ECO:0000256" key="3">
    <source>
        <dbReference type="ARBA" id="ARBA00023163"/>
    </source>
</evidence>
<dbReference type="InterPro" id="IPR001647">
    <property type="entry name" value="HTH_TetR"/>
</dbReference>
<dbReference type="PANTHER" id="PTHR30055">
    <property type="entry name" value="HTH-TYPE TRANSCRIPTIONAL REGULATOR RUTR"/>
    <property type="match status" value="1"/>
</dbReference>
<dbReference type="Pfam" id="PF00440">
    <property type="entry name" value="TetR_N"/>
    <property type="match status" value="1"/>
</dbReference>
<feature type="DNA-binding region" description="H-T-H motif" evidence="4">
    <location>
        <begin position="58"/>
        <end position="77"/>
    </location>
</feature>
<dbReference type="Proteomes" id="UP000183561">
    <property type="component" value="Unassembled WGS sequence"/>
</dbReference>
<organism evidence="6 7">
    <name type="scientific">Rhodococcus koreensis</name>
    <dbReference type="NCBI Taxonomy" id="99653"/>
    <lineage>
        <taxon>Bacteria</taxon>
        <taxon>Bacillati</taxon>
        <taxon>Actinomycetota</taxon>
        <taxon>Actinomycetes</taxon>
        <taxon>Mycobacteriales</taxon>
        <taxon>Nocardiaceae</taxon>
        <taxon>Rhodococcus</taxon>
    </lineage>
</organism>
<evidence type="ECO:0000256" key="1">
    <source>
        <dbReference type="ARBA" id="ARBA00023015"/>
    </source>
</evidence>
<dbReference type="EMBL" id="FNSV01000005">
    <property type="protein sequence ID" value="SEB62170.1"/>
    <property type="molecule type" value="Genomic_DNA"/>
</dbReference>
<dbReference type="PRINTS" id="PR00455">
    <property type="entry name" value="HTHTETR"/>
</dbReference>
<dbReference type="PANTHER" id="PTHR30055:SF146">
    <property type="entry name" value="HTH-TYPE TRANSCRIPTIONAL DUAL REGULATOR CECR"/>
    <property type="match status" value="1"/>
</dbReference>
<dbReference type="PROSITE" id="PS01081">
    <property type="entry name" value="HTH_TETR_1"/>
    <property type="match status" value="1"/>
</dbReference>
<dbReference type="GO" id="GO:0000976">
    <property type="term" value="F:transcription cis-regulatory region binding"/>
    <property type="evidence" value="ECO:0007669"/>
    <property type="project" value="TreeGrafter"/>
</dbReference>
<dbReference type="InterPro" id="IPR050109">
    <property type="entry name" value="HTH-type_TetR-like_transc_reg"/>
</dbReference>
<proteinExistence type="predicted"/>
<dbReference type="AlphaFoldDB" id="A0A1H4KUG4"/>
<evidence type="ECO:0000256" key="4">
    <source>
        <dbReference type="PROSITE-ProRule" id="PRU00335"/>
    </source>
</evidence>
<reference evidence="7" key="1">
    <citation type="submission" date="2016-10" db="EMBL/GenBank/DDBJ databases">
        <authorList>
            <person name="Varghese N."/>
            <person name="Submissions S."/>
        </authorList>
    </citation>
    <scope>NUCLEOTIDE SEQUENCE [LARGE SCALE GENOMIC DNA]</scope>
    <source>
        <strain evidence="7">DSM 44498</strain>
    </source>
</reference>
<keyword evidence="7" id="KW-1185">Reference proteome</keyword>
<evidence type="ECO:0000259" key="5">
    <source>
        <dbReference type="PROSITE" id="PS50977"/>
    </source>
</evidence>
<keyword evidence="1" id="KW-0805">Transcription regulation</keyword>
<sequence>MASDFTTRFSLVQYSKIHKMVTSGTVDSTVRRRSVDKRRSILDAAAPVFGDVGYERASIETIAAAAGVSKPTIYSYFGGKEDLFRESVADSARSLNADSLAAVHSLDVRSKNWRASLVRTAFALTACQRSECASALSRLVNAEIRRDPSVFAAVREAGYESIVEALAGRLAILSNTGMLSIEDPVLAAKQLMALTQVELPDLTSLGTKPASDAAVRKAVAAGVDTFVRAYRP</sequence>
<dbReference type="InterPro" id="IPR009057">
    <property type="entry name" value="Homeodomain-like_sf"/>
</dbReference>
<dbReference type="GO" id="GO:0003700">
    <property type="term" value="F:DNA-binding transcription factor activity"/>
    <property type="evidence" value="ECO:0007669"/>
    <property type="project" value="TreeGrafter"/>
</dbReference>
<name>A0A1H4KUG4_9NOCA</name>
<dbReference type="PROSITE" id="PS50977">
    <property type="entry name" value="HTH_TETR_2"/>
    <property type="match status" value="1"/>
</dbReference>
<dbReference type="Pfam" id="PF14246">
    <property type="entry name" value="TetR_C_7"/>
    <property type="match status" value="1"/>
</dbReference>
<protein>
    <submittedName>
        <fullName evidence="6">DNA-binding transcriptional regulator, AcrR family</fullName>
    </submittedName>
</protein>
<keyword evidence="2 4" id="KW-0238">DNA-binding</keyword>
<dbReference type="FunFam" id="1.10.10.60:FF:000141">
    <property type="entry name" value="TetR family transcriptional regulator"/>
    <property type="match status" value="1"/>
</dbReference>
<dbReference type="Gene3D" id="1.10.357.10">
    <property type="entry name" value="Tetracycline Repressor, domain 2"/>
    <property type="match status" value="1"/>
</dbReference>
<dbReference type="InterPro" id="IPR023772">
    <property type="entry name" value="DNA-bd_HTH_TetR-type_CS"/>
</dbReference>
<dbReference type="GO" id="GO:0045892">
    <property type="term" value="P:negative regulation of DNA-templated transcription"/>
    <property type="evidence" value="ECO:0007669"/>
    <property type="project" value="UniProtKB-ARBA"/>
</dbReference>
<accession>A0A1H4KUG4</accession>
<evidence type="ECO:0000313" key="6">
    <source>
        <dbReference type="EMBL" id="SEB62170.1"/>
    </source>
</evidence>
<feature type="domain" description="HTH tetR-type" evidence="5">
    <location>
        <begin position="35"/>
        <end position="95"/>
    </location>
</feature>
<keyword evidence="3" id="KW-0804">Transcription</keyword>